<evidence type="ECO:0008006" key="3">
    <source>
        <dbReference type="Google" id="ProtNLM"/>
    </source>
</evidence>
<protein>
    <recommendedName>
        <fullName evidence="3">HMA domain-containing protein</fullName>
    </recommendedName>
</protein>
<evidence type="ECO:0000313" key="2">
    <source>
        <dbReference type="Proteomes" id="UP000290365"/>
    </source>
</evidence>
<dbReference type="OrthoDB" id="5519268at2"/>
<dbReference type="InterPro" id="IPR036163">
    <property type="entry name" value="HMA_dom_sf"/>
</dbReference>
<dbReference type="Proteomes" id="UP000290365">
    <property type="component" value="Chromosome"/>
</dbReference>
<evidence type="ECO:0000313" key="1">
    <source>
        <dbReference type="EMBL" id="QBD83077.1"/>
    </source>
</evidence>
<dbReference type="EMBL" id="CP035758">
    <property type="protein sequence ID" value="QBD83077.1"/>
    <property type="molecule type" value="Genomic_DNA"/>
</dbReference>
<keyword evidence="2" id="KW-1185">Reference proteome</keyword>
<accession>A0A4P6K457</accession>
<proteinExistence type="predicted"/>
<dbReference type="GO" id="GO:0046872">
    <property type="term" value="F:metal ion binding"/>
    <property type="evidence" value="ECO:0007669"/>
    <property type="project" value="InterPro"/>
</dbReference>
<dbReference type="KEGG" id="kbs:EPA93_46790"/>
<dbReference type="Gene3D" id="3.30.70.100">
    <property type="match status" value="2"/>
</dbReference>
<reference evidence="1 2" key="1">
    <citation type="submission" date="2019-01" db="EMBL/GenBank/DDBJ databases">
        <title>Ktedonosporobacter rubrisoli SCAWS-G2.</title>
        <authorList>
            <person name="Huang Y."/>
            <person name="Yan B."/>
        </authorList>
    </citation>
    <scope>NUCLEOTIDE SEQUENCE [LARGE SCALE GENOMIC DNA]</scope>
    <source>
        <strain evidence="1 2">SCAWS-G2</strain>
    </source>
</reference>
<dbReference type="Pfam" id="PF19991">
    <property type="entry name" value="HMA_2"/>
    <property type="match status" value="1"/>
</dbReference>
<dbReference type="RefSeq" id="WP_129894145.1">
    <property type="nucleotide sequence ID" value="NZ_CP035758.1"/>
</dbReference>
<dbReference type="SUPFAM" id="SSF55008">
    <property type="entry name" value="HMA, heavy metal-associated domain"/>
    <property type="match status" value="1"/>
</dbReference>
<organism evidence="1 2">
    <name type="scientific">Ktedonosporobacter rubrisoli</name>
    <dbReference type="NCBI Taxonomy" id="2509675"/>
    <lineage>
        <taxon>Bacteria</taxon>
        <taxon>Bacillati</taxon>
        <taxon>Chloroflexota</taxon>
        <taxon>Ktedonobacteria</taxon>
        <taxon>Ktedonobacterales</taxon>
        <taxon>Ktedonosporobacteraceae</taxon>
        <taxon>Ktedonosporobacter</taxon>
    </lineage>
</organism>
<sequence length="580" mass="62724">MSLMTAERPEVLHTLPGRLRLHLPNWSGQGKQNLEIQIHQITGVRHVQATPATGNVLVNFDPGRISEQTLLHEIQQLDLTSINTEKTHSSPPAVSHKQGRTVRARIAVRGLDRDPQVATRITTHLKNQPGVHVAKANELTGRVLIEFDEHEADLDDLIAQIAQLELPELPGEDRPAFPLDPKPLIQSATRTLGATLGLSLLSFRRLTGFSEPLPGASIALQTSSIISILQGIPPIRYGLRRLLGRTAADLLLNIPGIISLTLAGSPIGLAVTGSESLRLLTEVQARRSAWRRHEERIEHAPSAQPDEVISLERGERTPLAAKVLEGTGTAIGRDGMPQPVFVGKLLPPGARLYGGPFVVRLRHEESFNAFKPQPRPAPVTPSLFERYHRIIGLASLAYAGISGLLTFSFTSTLTALLLVNARTAAIGVDNAELGTSARVLRAGVTVVGTRTHRALRLPSLLLFDSARLLSDRLEIAGIIPLNDAYEPAELLAMASGTASAAGSPWGGIFRATDKGTATDGHFDGRTARAVLEGTHFVLGPVEDWASLPEAASLRQSGHYVLVLKQEQEERPEALSRFARI</sequence>
<dbReference type="AlphaFoldDB" id="A0A4P6K457"/>
<name>A0A4P6K457_KTERU</name>
<gene>
    <name evidence="1" type="ORF">EPA93_46790</name>
</gene>